<dbReference type="EMBL" id="CAJNBJ010000002">
    <property type="protein sequence ID" value="CAE6730925.1"/>
    <property type="molecule type" value="Genomic_DNA"/>
</dbReference>
<feature type="transmembrane region" description="Helical" evidence="1">
    <location>
        <begin position="9"/>
        <end position="28"/>
    </location>
</feature>
<proteinExistence type="predicted"/>
<keyword evidence="1" id="KW-1133">Transmembrane helix</keyword>
<accession>A0ABM8R3M6</accession>
<evidence type="ECO:0000256" key="1">
    <source>
        <dbReference type="SAM" id="Phobius"/>
    </source>
</evidence>
<comment type="caution">
    <text evidence="2">The sequence shown here is derived from an EMBL/GenBank/DDBJ whole genome shotgun (WGS) entry which is preliminary data.</text>
</comment>
<name>A0ABM8R3M6_9BACT</name>
<protein>
    <submittedName>
        <fullName evidence="2">Uncharacterized protein</fullName>
    </submittedName>
</protein>
<evidence type="ECO:0000313" key="2">
    <source>
        <dbReference type="EMBL" id="CAE6730925.1"/>
    </source>
</evidence>
<keyword evidence="1" id="KW-0472">Membrane</keyword>
<reference evidence="2 3" key="1">
    <citation type="submission" date="2021-02" db="EMBL/GenBank/DDBJ databases">
        <authorList>
            <person name="Han P."/>
        </authorList>
    </citation>
    <scope>NUCLEOTIDE SEQUENCE [LARGE SCALE GENOMIC DNA]</scope>
    <source>
        <strain evidence="2">Candidatus Nitrospira sp. ZN2</strain>
    </source>
</reference>
<sequence length="29" mass="3233">MRTLMEEATYLAMVMAGVGVLEMSVTVIW</sequence>
<gene>
    <name evidence="2" type="ORF">NSPZN2_100356</name>
</gene>
<keyword evidence="3" id="KW-1185">Reference proteome</keyword>
<evidence type="ECO:0000313" key="3">
    <source>
        <dbReference type="Proteomes" id="UP000675880"/>
    </source>
</evidence>
<dbReference type="Proteomes" id="UP000675880">
    <property type="component" value="Unassembled WGS sequence"/>
</dbReference>
<organism evidence="2 3">
    <name type="scientific">Nitrospira defluvii</name>
    <dbReference type="NCBI Taxonomy" id="330214"/>
    <lineage>
        <taxon>Bacteria</taxon>
        <taxon>Pseudomonadati</taxon>
        <taxon>Nitrospirota</taxon>
        <taxon>Nitrospiria</taxon>
        <taxon>Nitrospirales</taxon>
        <taxon>Nitrospiraceae</taxon>
        <taxon>Nitrospira</taxon>
    </lineage>
</organism>
<keyword evidence="1" id="KW-0812">Transmembrane</keyword>